<name>A0ABW5ZFB9_9BACL</name>
<gene>
    <name evidence="3" type="ORF">ACFS5P_07255</name>
</gene>
<comment type="caution">
    <text evidence="3">The sequence shown here is derived from an EMBL/GenBank/DDBJ whole genome shotgun (WGS) entry which is preliminary data.</text>
</comment>
<evidence type="ECO:0000313" key="4">
    <source>
        <dbReference type="Proteomes" id="UP001597561"/>
    </source>
</evidence>
<accession>A0ABW5ZFB9</accession>
<organism evidence="3 4">
    <name type="scientific">Jeotgalibacillus terrae</name>
    <dbReference type="NCBI Taxonomy" id="587735"/>
    <lineage>
        <taxon>Bacteria</taxon>
        <taxon>Bacillati</taxon>
        <taxon>Bacillota</taxon>
        <taxon>Bacilli</taxon>
        <taxon>Bacillales</taxon>
        <taxon>Caryophanaceae</taxon>
        <taxon>Jeotgalibacillus</taxon>
    </lineage>
</organism>
<keyword evidence="2" id="KW-0812">Transmembrane</keyword>
<dbReference type="RefSeq" id="WP_204729434.1">
    <property type="nucleotide sequence ID" value="NZ_JAFBDK010000008.1"/>
</dbReference>
<keyword evidence="2" id="KW-1133">Transmembrane helix</keyword>
<evidence type="ECO:0000313" key="3">
    <source>
        <dbReference type="EMBL" id="MFD2911669.1"/>
    </source>
</evidence>
<evidence type="ECO:0000256" key="1">
    <source>
        <dbReference type="SAM" id="MobiDB-lite"/>
    </source>
</evidence>
<keyword evidence="4" id="KW-1185">Reference proteome</keyword>
<evidence type="ECO:0000256" key="2">
    <source>
        <dbReference type="SAM" id="Phobius"/>
    </source>
</evidence>
<feature type="transmembrane region" description="Helical" evidence="2">
    <location>
        <begin position="40"/>
        <end position="60"/>
    </location>
</feature>
<reference evidence="4" key="1">
    <citation type="journal article" date="2019" name="Int. J. Syst. Evol. Microbiol.">
        <title>The Global Catalogue of Microorganisms (GCM) 10K type strain sequencing project: providing services to taxonomists for standard genome sequencing and annotation.</title>
        <authorList>
            <consortium name="The Broad Institute Genomics Platform"/>
            <consortium name="The Broad Institute Genome Sequencing Center for Infectious Disease"/>
            <person name="Wu L."/>
            <person name="Ma J."/>
        </authorList>
    </citation>
    <scope>NUCLEOTIDE SEQUENCE [LARGE SCALE GENOMIC DNA]</scope>
    <source>
        <strain evidence="4">KCTC 13528</strain>
    </source>
</reference>
<protein>
    <recommendedName>
        <fullName evidence="5">DUF4878 domain-containing protein</fullName>
    </recommendedName>
</protein>
<keyword evidence="2" id="KW-0472">Membrane</keyword>
<sequence length="375" mass="42529">MSKEKLPERINWPVHSEFSSEDRNAVWEKINKKKKRPNKWLPISLSGIAAAAALFLVVQLTGVEEQDSVPLDQPEEQEEIEETVETETEDVVEETEETTEQTEEIDLRTIQVGDALNGWVATYIVAPENNKGGSYIHFEKEIKLTGEMSFPENSFQPVFEPRNIAQDTFPVQLNSSKIQLRGYVTTYQKIYGIEPQNSKEVALLTHTLSIGFDPTDGSPESGAILEPDFGPPYTQFDPDSVNENLFTGNAIPFNGYDYEDINQIILSISENPDDRELRDLSPVNIIQVFNSIYNERRGILFSDEADYGQYTGYEELSIALTNGPMYEHLTGQLIEVYLSDTESYVAAVNRDGETMLKIFFKLENNVWKITSIQEV</sequence>
<dbReference type="EMBL" id="JBHUPG010000012">
    <property type="protein sequence ID" value="MFD2911669.1"/>
    <property type="molecule type" value="Genomic_DNA"/>
</dbReference>
<feature type="region of interest" description="Disordered" evidence="1">
    <location>
        <begin position="66"/>
        <end position="102"/>
    </location>
</feature>
<feature type="compositionally biased region" description="Acidic residues" evidence="1">
    <location>
        <begin position="73"/>
        <end position="102"/>
    </location>
</feature>
<dbReference type="Proteomes" id="UP001597561">
    <property type="component" value="Unassembled WGS sequence"/>
</dbReference>
<proteinExistence type="predicted"/>
<evidence type="ECO:0008006" key="5">
    <source>
        <dbReference type="Google" id="ProtNLM"/>
    </source>
</evidence>